<dbReference type="SUPFAM" id="SSF47266">
    <property type="entry name" value="4-helical cytokines"/>
    <property type="match status" value="2"/>
</dbReference>
<evidence type="ECO:0000256" key="9">
    <source>
        <dbReference type="RuleBase" id="RU000436"/>
    </source>
</evidence>
<dbReference type="GO" id="GO:0051607">
    <property type="term" value="P:defense response to virus"/>
    <property type="evidence" value="ECO:0007669"/>
    <property type="project" value="UniProtKB-KW"/>
</dbReference>
<dbReference type="GO" id="GO:0005615">
    <property type="term" value="C:extracellular space"/>
    <property type="evidence" value="ECO:0007669"/>
    <property type="project" value="UniProtKB-KW"/>
</dbReference>
<dbReference type="AlphaFoldDB" id="A0A8T1SPY0"/>
<dbReference type="PROSITE" id="PS00252">
    <property type="entry name" value="INTERFERON_A_B_D"/>
    <property type="match status" value="1"/>
</dbReference>
<dbReference type="PANTHER" id="PTHR11691:SF73">
    <property type="entry name" value="INTERFERON BETA"/>
    <property type="match status" value="1"/>
</dbReference>
<reference evidence="11 12" key="1">
    <citation type="journal article" date="2020" name="G3 (Bethesda)">
        <title>Draft Genome of the Common Snapping Turtle, Chelydra serpentina, a Model for Phenotypic Plasticity in Reptiles.</title>
        <authorList>
            <person name="Das D."/>
            <person name="Singh S.K."/>
            <person name="Bierstedt J."/>
            <person name="Erickson A."/>
            <person name="Galli G.L.J."/>
            <person name="Crossley D.A. 2nd"/>
            <person name="Rhen T."/>
        </authorList>
    </citation>
    <scope>NUCLEOTIDE SEQUENCE [LARGE SCALE GENOMIC DNA]</scope>
    <source>
        <strain evidence="11">KW</strain>
    </source>
</reference>
<dbReference type="EMBL" id="JAHGAV010000133">
    <property type="protein sequence ID" value="KAG6930918.1"/>
    <property type="molecule type" value="Genomic_DNA"/>
</dbReference>
<dbReference type="GO" id="GO:0005125">
    <property type="term" value="F:cytokine activity"/>
    <property type="evidence" value="ECO:0007669"/>
    <property type="project" value="UniProtKB-KW"/>
</dbReference>
<evidence type="ECO:0000256" key="5">
    <source>
        <dbReference type="ARBA" id="ARBA00022525"/>
    </source>
</evidence>
<dbReference type="Proteomes" id="UP000765507">
    <property type="component" value="Unassembled WGS sequence"/>
</dbReference>
<evidence type="ECO:0000256" key="8">
    <source>
        <dbReference type="ARBA" id="ARBA00023157"/>
    </source>
</evidence>
<keyword evidence="6 10" id="KW-0732">Signal</keyword>
<dbReference type="SMART" id="SM00076">
    <property type="entry name" value="IFabd"/>
    <property type="match status" value="2"/>
</dbReference>
<evidence type="ECO:0000256" key="1">
    <source>
        <dbReference type="ARBA" id="ARBA00002718"/>
    </source>
</evidence>
<dbReference type="PRINTS" id="PR00266">
    <property type="entry name" value="INTERFERONAB"/>
</dbReference>
<dbReference type="GO" id="GO:0006955">
    <property type="term" value="P:immune response"/>
    <property type="evidence" value="ECO:0007669"/>
    <property type="project" value="UniProtKB-ARBA"/>
</dbReference>
<evidence type="ECO:0000256" key="3">
    <source>
        <dbReference type="ARBA" id="ARBA00011033"/>
    </source>
</evidence>
<keyword evidence="8" id="KW-1015">Disulfide bond</keyword>
<proteinExistence type="inferred from homology"/>
<keyword evidence="7 9" id="KW-0051">Antiviral defense</keyword>
<protein>
    <submittedName>
        <fullName evidence="11">Interferon beta-like</fullName>
    </submittedName>
</protein>
<dbReference type="PANTHER" id="PTHR11691">
    <property type="entry name" value="TYPE I INTERFERON"/>
    <property type="match status" value="1"/>
</dbReference>
<keyword evidence="4 9" id="KW-0202">Cytokine</keyword>
<dbReference type="GO" id="GO:0005126">
    <property type="term" value="F:cytokine receptor binding"/>
    <property type="evidence" value="ECO:0007669"/>
    <property type="project" value="InterPro"/>
</dbReference>
<evidence type="ECO:0000313" key="11">
    <source>
        <dbReference type="EMBL" id="KAG6930918.1"/>
    </source>
</evidence>
<evidence type="ECO:0000256" key="2">
    <source>
        <dbReference type="ARBA" id="ARBA00004613"/>
    </source>
</evidence>
<keyword evidence="12" id="KW-1185">Reference proteome</keyword>
<dbReference type="OrthoDB" id="8922121at2759"/>
<evidence type="ECO:0000256" key="4">
    <source>
        <dbReference type="ARBA" id="ARBA00022514"/>
    </source>
</evidence>
<feature type="chain" id="PRO_5035844603" evidence="10">
    <location>
        <begin position="22"/>
        <end position="329"/>
    </location>
</feature>
<accession>A0A8T1SPY0</accession>
<evidence type="ECO:0000256" key="10">
    <source>
        <dbReference type="SAM" id="SignalP"/>
    </source>
</evidence>
<name>A0A8T1SPY0_CHESE</name>
<organism evidence="11 12">
    <name type="scientific">Chelydra serpentina</name>
    <name type="common">Snapping turtle</name>
    <name type="synonym">Testudo serpentina</name>
    <dbReference type="NCBI Taxonomy" id="8475"/>
    <lineage>
        <taxon>Eukaryota</taxon>
        <taxon>Metazoa</taxon>
        <taxon>Chordata</taxon>
        <taxon>Craniata</taxon>
        <taxon>Vertebrata</taxon>
        <taxon>Euteleostomi</taxon>
        <taxon>Archelosauria</taxon>
        <taxon>Testudinata</taxon>
        <taxon>Testudines</taxon>
        <taxon>Cryptodira</taxon>
        <taxon>Durocryptodira</taxon>
        <taxon>Americhelydia</taxon>
        <taxon>Chelydroidea</taxon>
        <taxon>Chelydridae</taxon>
        <taxon>Chelydra</taxon>
    </lineage>
</organism>
<comment type="similarity">
    <text evidence="3 9">Belongs to the alpha/beta interferon family.</text>
</comment>
<keyword evidence="5" id="KW-0964">Secreted</keyword>
<comment type="function">
    <text evidence="1">Has antiviral activities.</text>
</comment>
<dbReference type="Pfam" id="PF00143">
    <property type="entry name" value="Interferon"/>
    <property type="match status" value="2"/>
</dbReference>
<sequence length="329" mass="38426">MISRSLLQFCIVLLFSSEISCLDCNRLHVLQTRMNSESLESLEKMGGHFPFQCLIERTAFKSRDILKIGLSQQENAKGAIQQILQELFHIFNNNLTQAAWNGTSIKEFQNGLHQQIEKLETCLSAEMEKEMTYPGNENLLLTSLKLKRYFRTIDDFLKEKQYSRCAWEIIRVEISRCFPILDILTKRLENCINERAAFKPTQDVVQLPVSQKENAKVTIQEILQEIFNIFSKNLTQSAWDGTSIVRFQSGLYQQIQRLEACLRTQMEKGLTSPESEDLQLTSRRVKKYFQGIDAFLKEKQYSRCAWEIIRMEIPRCFVLIDKLTRRLSN</sequence>
<evidence type="ECO:0000256" key="7">
    <source>
        <dbReference type="ARBA" id="ARBA00023118"/>
    </source>
</evidence>
<comment type="caution">
    <text evidence="11">The sequence shown here is derived from an EMBL/GenBank/DDBJ whole genome shotgun (WGS) entry which is preliminary data.</text>
</comment>
<comment type="subcellular location">
    <subcellularLocation>
        <location evidence="2">Secreted</location>
    </subcellularLocation>
</comment>
<dbReference type="InterPro" id="IPR000471">
    <property type="entry name" value="Interferon_alpha/beta/delta"/>
</dbReference>
<evidence type="ECO:0000256" key="6">
    <source>
        <dbReference type="ARBA" id="ARBA00022729"/>
    </source>
</evidence>
<gene>
    <name evidence="11" type="ORF">G0U57_002728</name>
</gene>
<feature type="signal peptide" evidence="10">
    <location>
        <begin position="1"/>
        <end position="21"/>
    </location>
</feature>
<dbReference type="Gene3D" id="1.20.1250.10">
    <property type="match status" value="2"/>
</dbReference>
<evidence type="ECO:0000313" key="12">
    <source>
        <dbReference type="Proteomes" id="UP000765507"/>
    </source>
</evidence>
<dbReference type="InterPro" id="IPR009079">
    <property type="entry name" value="4_helix_cytokine-like_core"/>
</dbReference>